<evidence type="ECO:0000256" key="9">
    <source>
        <dbReference type="ARBA" id="ARBA00023049"/>
    </source>
</evidence>
<keyword evidence="4" id="KW-0645">Protease</keyword>
<comment type="cofactor">
    <cofactor evidence="1">
        <name>Zn(2+)</name>
        <dbReference type="ChEBI" id="CHEBI:29105"/>
    </cofactor>
</comment>
<evidence type="ECO:0000256" key="3">
    <source>
        <dbReference type="ARBA" id="ARBA00007931"/>
    </source>
</evidence>
<dbReference type="CDD" id="cd06163">
    <property type="entry name" value="S2P-M50_PDZ_RseP-like"/>
    <property type="match status" value="1"/>
</dbReference>
<sequence>MAILFTVIGLSVLILVHELGHFLAAKFFKVRVDEFGFGFPPRLFARAHGETTYSVNALLFGGFVKIHGMGEETEEHPRSFSAQRLWRRVSIVVAGVLANLIAGWLALSLVFMVGAPPHLMLTGVAPDSPAAAAGLARGDVVAEVRAGDRVLRDPVGADDFIAAVGDAVRQGAPVAVVTGVGKETREVSLAPREAPPEGEGPLGVSLTEVGVPRTSLLEGFGKGAEESWILLKLIAGGFVNFFASVFQRPEVLKEVAGPVGVVAAAAQAGSLGFAYLLHFLGLISINLVVLNLIPFPALDGGQVLFLLIEKLKGSPIPVKFERIVNAAGFVFLLLLMVLVTVQDVGRL</sequence>
<evidence type="ECO:0000259" key="12">
    <source>
        <dbReference type="Pfam" id="PF02163"/>
    </source>
</evidence>
<keyword evidence="5 11" id="KW-0812">Transmembrane</keyword>
<dbReference type="InterPro" id="IPR004387">
    <property type="entry name" value="Pept_M50_Zn"/>
</dbReference>
<gene>
    <name evidence="13" type="ORF">COX26_00305</name>
</gene>
<keyword evidence="9" id="KW-0482">Metalloprotease</keyword>
<dbReference type="Gene3D" id="2.30.42.10">
    <property type="match status" value="1"/>
</dbReference>
<dbReference type="PANTHER" id="PTHR42837:SF2">
    <property type="entry name" value="MEMBRANE METALLOPROTEASE ARASP2, CHLOROPLASTIC-RELATED"/>
    <property type="match status" value="1"/>
</dbReference>
<dbReference type="EMBL" id="PCRZ01000007">
    <property type="protein sequence ID" value="PIP30136.1"/>
    <property type="molecule type" value="Genomic_DNA"/>
</dbReference>
<evidence type="ECO:0000256" key="2">
    <source>
        <dbReference type="ARBA" id="ARBA00004141"/>
    </source>
</evidence>
<evidence type="ECO:0000313" key="14">
    <source>
        <dbReference type="Proteomes" id="UP000228812"/>
    </source>
</evidence>
<dbReference type="SUPFAM" id="SSF50156">
    <property type="entry name" value="PDZ domain-like"/>
    <property type="match status" value="1"/>
</dbReference>
<feature type="transmembrane region" description="Helical" evidence="11">
    <location>
        <begin position="258"/>
        <end position="277"/>
    </location>
</feature>
<feature type="transmembrane region" description="Helical" evidence="11">
    <location>
        <begin position="320"/>
        <end position="341"/>
    </location>
</feature>
<dbReference type="GO" id="GO:0016020">
    <property type="term" value="C:membrane"/>
    <property type="evidence" value="ECO:0007669"/>
    <property type="project" value="UniProtKB-SubCell"/>
</dbReference>
<dbReference type="Proteomes" id="UP000228812">
    <property type="component" value="Unassembled WGS sequence"/>
</dbReference>
<keyword evidence="8 11" id="KW-1133">Transmembrane helix</keyword>
<protein>
    <recommendedName>
        <fullName evidence="12">Peptidase M50 domain-containing protein</fullName>
    </recommendedName>
</protein>
<organism evidence="13 14">
    <name type="scientific">Candidatus Jorgensenbacteria bacterium CG23_combo_of_CG06-09_8_20_14_all_54_14</name>
    <dbReference type="NCBI Taxonomy" id="1974595"/>
    <lineage>
        <taxon>Bacteria</taxon>
        <taxon>Candidatus Joergenseniibacteriota</taxon>
    </lineage>
</organism>
<comment type="similarity">
    <text evidence="3">Belongs to the peptidase M50B family.</text>
</comment>
<evidence type="ECO:0000256" key="11">
    <source>
        <dbReference type="SAM" id="Phobius"/>
    </source>
</evidence>
<dbReference type="AlphaFoldDB" id="A0A2G9ZAF6"/>
<evidence type="ECO:0000256" key="5">
    <source>
        <dbReference type="ARBA" id="ARBA00022692"/>
    </source>
</evidence>
<accession>A0A2G9ZAF6</accession>
<evidence type="ECO:0000256" key="10">
    <source>
        <dbReference type="ARBA" id="ARBA00023136"/>
    </source>
</evidence>
<feature type="transmembrane region" description="Helical" evidence="11">
    <location>
        <begin position="89"/>
        <end position="113"/>
    </location>
</feature>
<dbReference type="GO" id="GO:0006508">
    <property type="term" value="P:proteolysis"/>
    <property type="evidence" value="ECO:0007669"/>
    <property type="project" value="UniProtKB-KW"/>
</dbReference>
<evidence type="ECO:0000313" key="13">
    <source>
        <dbReference type="EMBL" id="PIP30136.1"/>
    </source>
</evidence>
<comment type="subcellular location">
    <subcellularLocation>
        <location evidence="2">Membrane</location>
        <topology evidence="2">Multi-pass membrane protein</topology>
    </subcellularLocation>
</comment>
<dbReference type="PANTHER" id="PTHR42837">
    <property type="entry name" value="REGULATOR OF SIGMA-E PROTEASE RSEP"/>
    <property type="match status" value="1"/>
</dbReference>
<comment type="caution">
    <text evidence="13">The sequence shown here is derived from an EMBL/GenBank/DDBJ whole genome shotgun (WGS) entry which is preliminary data.</text>
</comment>
<feature type="transmembrane region" description="Helical" evidence="11">
    <location>
        <begin position="283"/>
        <end position="308"/>
    </location>
</feature>
<name>A0A2G9ZAF6_9BACT</name>
<dbReference type="InterPro" id="IPR008915">
    <property type="entry name" value="Peptidase_M50"/>
</dbReference>
<dbReference type="Pfam" id="PF02163">
    <property type="entry name" value="Peptidase_M50"/>
    <property type="match status" value="1"/>
</dbReference>
<evidence type="ECO:0000256" key="8">
    <source>
        <dbReference type="ARBA" id="ARBA00022989"/>
    </source>
</evidence>
<feature type="transmembrane region" description="Helical" evidence="11">
    <location>
        <begin position="227"/>
        <end position="246"/>
    </location>
</feature>
<keyword evidence="10 11" id="KW-0472">Membrane</keyword>
<evidence type="ECO:0000256" key="6">
    <source>
        <dbReference type="ARBA" id="ARBA00022801"/>
    </source>
</evidence>
<dbReference type="InterPro" id="IPR036034">
    <property type="entry name" value="PDZ_sf"/>
</dbReference>
<keyword evidence="7" id="KW-0862">Zinc</keyword>
<feature type="domain" description="Peptidase M50" evidence="12">
    <location>
        <begin position="6"/>
        <end position="335"/>
    </location>
</feature>
<evidence type="ECO:0000256" key="1">
    <source>
        <dbReference type="ARBA" id="ARBA00001947"/>
    </source>
</evidence>
<proteinExistence type="inferred from homology"/>
<dbReference type="GO" id="GO:0004222">
    <property type="term" value="F:metalloendopeptidase activity"/>
    <property type="evidence" value="ECO:0007669"/>
    <property type="project" value="InterPro"/>
</dbReference>
<evidence type="ECO:0000256" key="4">
    <source>
        <dbReference type="ARBA" id="ARBA00022670"/>
    </source>
</evidence>
<keyword evidence="6" id="KW-0378">Hydrolase</keyword>
<evidence type="ECO:0000256" key="7">
    <source>
        <dbReference type="ARBA" id="ARBA00022833"/>
    </source>
</evidence>
<reference evidence="13 14" key="1">
    <citation type="submission" date="2017-09" db="EMBL/GenBank/DDBJ databases">
        <title>Depth-based differentiation of microbial function through sediment-hosted aquifers and enrichment of novel symbionts in the deep terrestrial subsurface.</title>
        <authorList>
            <person name="Probst A.J."/>
            <person name="Ladd B."/>
            <person name="Jarett J.K."/>
            <person name="Geller-Mcgrath D.E."/>
            <person name="Sieber C.M."/>
            <person name="Emerson J.B."/>
            <person name="Anantharaman K."/>
            <person name="Thomas B.C."/>
            <person name="Malmstrom R."/>
            <person name="Stieglmeier M."/>
            <person name="Klingl A."/>
            <person name="Woyke T."/>
            <person name="Ryan C.M."/>
            <person name="Banfield J.F."/>
        </authorList>
    </citation>
    <scope>NUCLEOTIDE SEQUENCE [LARGE SCALE GENOMIC DNA]</scope>
    <source>
        <strain evidence="13">CG23_combo_of_CG06-09_8_20_14_all_54_14</strain>
    </source>
</reference>